<keyword evidence="2" id="KW-1185">Reference proteome</keyword>
<name>A0A3D9ZS89_9ACTN</name>
<evidence type="ECO:0000313" key="2">
    <source>
        <dbReference type="Proteomes" id="UP000256913"/>
    </source>
</evidence>
<dbReference type="InterPro" id="IPR004378">
    <property type="entry name" value="F420H2_quin_Rdtase"/>
</dbReference>
<accession>A0A3D9ZS89</accession>
<organism evidence="1 2">
    <name type="scientific">Asanoa ferruginea</name>
    <dbReference type="NCBI Taxonomy" id="53367"/>
    <lineage>
        <taxon>Bacteria</taxon>
        <taxon>Bacillati</taxon>
        <taxon>Actinomycetota</taxon>
        <taxon>Actinomycetes</taxon>
        <taxon>Micromonosporales</taxon>
        <taxon>Micromonosporaceae</taxon>
        <taxon>Asanoa</taxon>
    </lineage>
</organism>
<dbReference type="Pfam" id="PF04075">
    <property type="entry name" value="F420H2_quin_red"/>
    <property type="match status" value="1"/>
</dbReference>
<comment type="caution">
    <text evidence="1">The sequence shown here is derived from an EMBL/GenBank/DDBJ whole genome shotgun (WGS) entry which is preliminary data.</text>
</comment>
<sequence length="142" mass="15684">MRSLSVTVQQRLVNPVVRLAWRARLPIPGDALLETTGRRTGRLRYTPVCDGLDGDVFWLVSQRGRAADWVRNLLADPRVRVKVGGGRGAAWRAGTARIVDADDPRERLRTIGRGGLARRLCVCTSAMSDTDPLTVRVDLDPL</sequence>
<dbReference type="RefSeq" id="WP_116071386.1">
    <property type="nucleotide sequence ID" value="NZ_BONB01000003.1"/>
</dbReference>
<protein>
    <submittedName>
        <fullName evidence="1">Deazaflavin-dependent oxidoreductase (Nitroreductase family)</fullName>
    </submittedName>
</protein>
<dbReference type="GO" id="GO:0016491">
    <property type="term" value="F:oxidoreductase activity"/>
    <property type="evidence" value="ECO:0007669"/>
    <property type="project" value="InterPro"/>
</dbReference>
<dbReference type="Gene3D" id="2.30.110.10">
    <property type="entry name" value="Electron Transport, Fmn-binding Protein, Chain A"/>
    <property type="match status" value="1"/>
</dbReference>
<reference evidence="1 2" key="1">
    <citation type="submission" date="2018-08" db="EMBL/GenBank/DDBJ databases">
        <title>Sequencing the genomes of 1000 actinobacteria strains.</title>
        <authorList>
            <person name="Klenk H.-P."/>
        </authorList>
    </citation>
    <scope>NUCLEOTIDE SEQUENCE [LARGE SCALE GENOMIC DNA]</scope>
    <source>
        <strain evidence="1 2">DSM 44099</strain>
    </source>
</reference>
<dbReference type="Proteomes" id="UP000256913">
    <property type="component" value="Unassembled WGS sequence"/>
</dbReference>
<dbReference type="OrthoDB" id="4633749at2"/>
<dbReference type="SUPFAM" id="SSF50475">
    <property type="entry name" value="FMN-binding split barrel"/>
    <property type="match status" value="1"/>
</dbReference>
<gene>
    <name evidence="1" type="ORF">DFJ67_6148</name>
</gene>
<dbReference type="NCBIfam" id="TIGR00026">
    <property type="entry name" value="hi_GC_TIGR00026"/>
    <property type="match status" value="1"/>
</dbReference>
<dbReference type="AlphaFoldDB" id="A0A3D9ZS89"/>
<dbReference type="EMBL" id="QUMQ01000001">
    <property type="protein sequence ID" value="REG00102.1"/>
    <property type="molecule type" value="Genomic_DNA"/>
</dbReference>
<proteinExistence type="predicted"/>
<evidence type="ECO:0000313" key="1">
    <source>
        <dbReference type="EMBL" id="REG00102.1"/>
    </source>
</evidence>
<dbReference type="InterPro" id="IPR012349">
    <property type="entry name" value="Split_barrel_FMN-bd"/>
</dbReference>